<comment type="caution">
    <text evidence="2">The sequence shown here is derived from an EMBL/GenBank/DDBJ whole genome shotgun (WGS) entry which is preliminary data.</text>
</comment>
<evidence type="ECO:0000313" key="3">
    <source>
        <dbReference type="Proteomes" id="UP001292094"/>
    </source>
</evidence>
<feature type="compositionally biased region" description="Gly residues" evidence="1">
    <location>
        <begin position="90"/>
        <end position="110"/>
    </location>
</feature>
<feature type="compositionally biased region" description="Basic and acidic residues" evidence="1">
    <location>
        <begin position="1"/>
        <end position="21"/>
    </location>
</feature>
<evidence type="ECO:0000313" key="2">
    <source>
        <dbReference type="EMBL" id="KAK4292820.1"/>
    </source>
</evidence>
<protein>
    <submittedName>
        <fullName evidence="2">Uncharacterized protein</fullName>
    </submittedName>
</protein>
<evidence type="ECO:0000256" key="1">
    <source>
        <dbReference type="SAM" id="MobiDB-lite"/>
    </source>
</evidence>
<feature type="region of interest" description="Disordered" evidence="1">
    <location>
        <begin position="1"/>
        <end position="73"/>
    </location>
</feature>
<feature type="region of interest" description="Disordered" evidence="1">
    <location>
        <begin position="86"/>
        <end position="125"/>
    </location>
</feature>
<dbReference type="EMBL" id="JAWZYT010004720">
    <property type="protein sequence ID" value="KAK4292820.1"/>
    <property type="molecule type" value="Genomic_DNA"/>
</dbReference>
<sequence>MVDKERRGGKDERRGGKEEAQNHVSPLALTPEPRLTLLALTPESPITLSPHPRTNHHPQPSPENHHHLSPLSHSSPLYVLITLSPCTARGRGGPKGRQGQVDGGRGAEGGRGSHWDKRGCGGGEI</sequence>
<dbReference type="AlphaFoldDB" id="A0AAE1TRL5"/>
<organism evidence="2 3">
    <name type="scientific">Petrolisthes manimaculis</name>
    <dbReference type="NCBI Taxonomy" id="1843537"/>
    <lineage>
        <taxon>Eukaryota</taxon>
        <taxon>Metazoa</taxon>
        <taxon>Ecdysozoa</taxon>
        <taxon>Arthropoda</taxon>
        <taxon>Crustacea</taxon>
        <taxon>Multicrustacea</taxon>
        <taxon>Malacostraca</taxon>
        <taxon>Eumalacostraca</taxon>
        <taxon>Eucarida</taxon>
        <taxon>Decapoda</taxon>
        <taxon>Pleocyemata</taxon>
        <taxon>Anomura</taxon>
        <taxon>Galatheoidea</taxon>
        <taxon>Porcellanidae</taxon>
        <taxon>Petrolisthes</taxon>
    </lineage>
</organism>
<reference evidence="2" key="1">
    <citation type="submission" date="2023-11" db="EMBL/GenBank/DDBJ databases">
        <title>Genome assemblies of two species of porcelain crab, Petrolisthes cinctipes and Petrolisthes manimaculis (Anomura: Porcellanidae).</title>
        <authorList>
            <person name="Angst P."/>
        </authorList>
    </citation>
    <scope>NUCLEOTIDE SEQUENCE</scope>
    <source>
        <strain evidence="2">PB745_02</strain>
        <tissue evidence="2">Gill</tissue>
    </source>
</reference>
<accession>A0AAE1TRL5</accession>
<name>A0AAE1TRL5_9EUCA</name>
<proteinExistence type="predicted"/>
<dbReference type="Proteomes" id="UP001292094">
    <property type="component" value="Unassembled WGS sequence"/>
</dbReference>
<keyword evidence="3" id="KW-1185">Reference proteome</keyword>
<gene>
    <name evidence="2" type="ORF">Pmani_034437</name>
</gene>